<dbReference type="AlphaFoldDB" id="A0A9X5FDD1"/>
<dbReference type="SUPFAM" id="SSF52980">
    <property type="entry name" value="Restriction endonuclease-like"/>
    <property type="match status" value="1"/>
</dbReference>
<dbReference type="InterPro" id="IPR011335">
    <property type="entry name" value="Restrct_endonuc-II-like"/>
</dbReference>
<dbReference type="Pfam" id="PF04480">
    <property type="entry name" value="DUF559"/>
    <property type="match status" value="1"/>
</dbReference>
<reference evidence="2 3" key="1">
    <citation type="submission" date="2020-04" db="EMBL/GenBank/DDBJ databases">
        <title>MicrobeNet Type strains.</title>
        <authorList>
            <person name="Nicholson A.C."/>
        </authorList>
    </citation>
    <scope>NUCLEOTIDE SEQUENCE [LARGE SCALE GENOMIC DNA]</scope>
    <source>
        <strain evidence="2 3">ATCC BAA-789</strain>
    </source>
</reference>
<dbReference type="Proteomes" id="UP000774283">
    <property type="component" value="Unassembled WGS sequence"/>
</dbReference>
<sequence>MWGNVQLRRLAELTRGGALSPAEQMLHEILRAAGLTGWQPNMAVFDAMGVIGSVDVLFDAARVAIEVDGRAYHGVDRFQSDRERDNRLVGAGYVVLHFTWEDLHSRSDYVIHQVRAALSRSKNAQYPL</sequence>
<dbReference type="RefSeq" id="WP_168448280.1">
    <property type="nucleotide sequence ID" value="NZ_JAAXOW010000006.1"/>
</dbReference>
<dbReference type="EMBL" id="JAAXOW010000006">
    <property type="protein sequence ID" value="NKX94210.1"/>
    <property type="molecule type" value="Genomic_DNA"/>
</dbReference>
<protein>
    <submittedName>
        <fullName evidence="2">DUF559 domain-containing protein</fullName>
    </submittedName>
</protein>
<feature type="domain" description="DUF559" evidence="1">
    <location>
        <begin position="20"/>
        <end position="118"/>
    </location>
</feature>
<organism evidence="2 3">
    <name type="scientific">Sanguibacter hominis ATCC BAA-789</name>
    <dbReference type="NCBI Taxonomy" id="1312740"/>
    <lineage>
        <taxon>Bacteria</taxon>
        <taxon>Bacillati</taxon>
        <taxon>Actinomycetota</taxon>
        <taxon>Actinomycetes</taxon>
        <taxon>Micrococcales</taxon>
        <taxon>Sanguibacteraceae</taxon>
        <taxon>Sanguibacter</taxon>
    </lineage>
</organism>
<evidence type="ECO:0000313" key="2">
    <source>
        <dbReference type="EMBL" id="NKX94210.1"/>
    </source>
</evidence>
<comment type="caution">
    <text evidence="2">The sequence shown here is derived from an EMBL/GenBank/DDBJ whole genome shotgun (WGS) entry which is preliminary data.</text>
</comment>
<dbReference type="Gene3D" id="3.40.960.10">
    <property type="entry name" value="VSR Endonuclease"/>
    <property type="match status" value="1"/>
</dbReference>
<evidence type="ECO:0000313" key="3">
    <source>
        <dbReference type="Proteomes" id="UP000774283"/>
    </source>
</evidence>
<gene>
    <name evidence="2" type="ORF">HF995_13190</name>
</gene>
<keyword evidence="3" id="KW-1185">Reference proteome</keyword>
<proteinExistence type="predicted"/>
<dbReference type="InterPro" id="IPR007569">
    <property type="entry name" value="DUF559"/>
</dbReference>
<accession>A0A9X5FDD1</accession>
<evidence type="ECO:0000259" key="1">
    <source>
        <dbReference type="Pfam" id="PF04480"/>
    </source>
</evidence>
<name>A0A9X5FDD1_9MICO</name>